<evidence type="ECO:0000313" key="1">
    <source>
        <dbReference type="Ensembl" id="ENSSSCP00000079414.1"/>
    </source>
</evidence>
<accession>A0A8W4FM83</accession>
<dbReference type="Proteomes" id="UP000008227">
    <property type="component" value="Chromosome 13"/>
</dbReference>
<reference evidence="1" key="1">
    <citation type="journal article" date="2020" name="Gigascience">
        <title>An improved pig reference genome sequence to enable pig genetics and genomics research.</title>
        <authorList>
            <person name="Warr A."/>
            <person name="Affara N."/>
            <person name="Aken B."/>
            <person name="Beiki H."/>
            <person name="Bickhart D.M."/>
            <person name="Billis K."/>
            <person name="Chow W."/>
            <person name="Eory L."/>
            <person name="Finlayson H.A."/>
            <person name="Flicek P."/>
            <person name="Giron C.G."/>
            <person name="Griffin D.K."/>
            <person name="Hall R."/>
            <person name="Hannum G."/>
            <person name="Hourlier T."/>
            <person name="Howe K."/>
            <person name="Hume D.A."/>
            <person name="Izuogu O."/>
            <person name="Kim K."/>
            <person name="Koren S."/>
            <person name="Liu H."/>
            <person name="Manchanda N."/>
            <person name="Martin F.J."/>
            <person name="Nonneman D.J."/>
            <person name="O'Connor R.E."/>
            <person name="Phillippy A.M."/>
            <person name="Rohrer G.A."/>
            <person name="Rosen B.D."/>
            <person name="Rund L.A."/>
            <person name="Sargent C.A."/>
            <person name="Schook L.B."/>
            <person name="Schroeder S.G."/>
            <person name="Schwartz A.S."/>
            <person name="Skinner B.M."/>
            <person name="Talbot R."/>
            <person name="Tseng E."/>
            <person name="Tuggle C.K."/>
            <person name="Watson M."/>
            <person name="Smith T.P.L."/>
            <person name="Archibald A.L."/>
        </authorList>
    </citation>
    <scope>NUCLEOTIDE SEQUENCE [LARGE SCALE GENOMIC DNA]</scope>
    <source>
        <strain evidence="1">Duroc</strain>
    </source>
</reference>
<evidence type="ECO:0000313" key="2">
    <source>
        <dbReference type="Proteomes" id="UP000008227"/>
    </source>
</evidence>
<dbReference type="GeneTree" id="ENSGT00910000147226"/>
<keyword evidence="2" id="KW-1185">Reference proteome</keyword>
<dbReference type="AlphaFoldDB" id="A0A8W4FM83"/>
<protein>
    <submittedName>
        <fullName evidence="1">Uncharacterized protein</fullName>
    </submittedName>
</protein>
<proteinExistence type="predicted"/>
<dbReference type="Ensembl" id="ENSSSCT00000078335.1">
    <property type="protein sequence ID" value="ENSSSCP00000079414.1"/>
    <property type="gene ID" value="ENSSSCG00000050150.1"/>
</dbReference>
<sequence length="100" mass="11244">MGLSVPLARFCWDQRIWCYFNPQDPHVLACWPCSSNCLPALTHPSDSACLRVNLKTLSLLNTSPIFGQISLLLREADTNSATHAAMPRENPSLWRGHWVP</sequence>
<name>A0A8W4FM83_PIG</name>
<reference evidence="1" key="2">
    <citation type="submission" date="2025-08" db="UniProtKB">
        <authorList>
            <consortium name="Ensembl"/>
        </authorList>
    </citation>
    <scope>IDENTIFICATION</scope>
</reference>
<organism evidence="1 2">
    <name type="scientific">Sus scrofa</name>
    <name type="common">Pig</name>
    <dbReference type="NCBI Taxonomy" id="9823"/>
    <lineage>
        <taxon>Eukaryota</taxon>
        <taxon>Metazoa</taxon>
        <taxon>Chordata</taxon>
        <taxon>Craniata</taxon>
        <taxon>Vertebrata</taxon>
        <taxon>Euteleostomi</taxon>
        <taxon>Mammalia</taxon>
        <taxon>Eutheria</taxon>
        <taxon>Laurasiatheria</taxon>
        <taxon>Artiodactyla</taxon>
        <taxon>Suina</taxon>
        <taxon>Suidae</taxon>
        <taxon>Sus</taxon>
    </lineage>
</organism>
<reference evidence="1" key="3">
    <citation type="submission" date="2025-09" db="UniProtKB">
        <authorList>
            <consortium name="Ensembl"/>
        </authorList>
    </citation>
    <scope>IDENTIFICATION</scope>
</reference>